<evidence type="ECO:0000313" key="9">
    <source>
        <dbReference type="EMBL" id="CUA87396.1"/>
    </source>
</evidence>
<reference evidence="10" key="1">
    <citation type="submission" date="2015-08" db="EMBL/GenBank/DDBJ databases">
        <authorList>
            <person name="Varghese N."/>
        </authorList>
    </citation>
    <scope>NUCLEOTIDE SEQUENCE [LARGE SCALE GENOMIC DNA]</scope>
    <source>
        <strain evidence="10">DSM 27808</strain>
    </source>
</reference>
<dbReference type="EC" id="2.7.13.3" evidence="2"/>
<feature type="transmembrane region" description="Helical" evidence="7">
    <location>
        <begin position="82"/>
        <end position="103"/>
    </location>
</feature>
<keyword evidence="6" id="KW-0067">ATP-binding</keyword>
<sequence length="343" mass="38450">MTIRDIFGALALLLVTLAGNSFIWLNGAATNPYAVLILVPMAAAMLLLPFRLAWLVIVVGVLGQLLQLQAPLPTHHQMDTHYRAMVFGQVFAALLLGVTLHILRIRIVRQQQAIRALHQRQHRDEQLVTIGTAAAQFSHEVATPIQTIQFMLEDARQRYPNDEDLQRAEQQIRRIHNLLLDWRQVAEDVRVNRVLEIQVNELIQQVRDALLIARPDIRVEWHDNEYPGWVVHADRTLIPALLSLLHNAADAAPLDSKIDVATACGDDYWHMKITNEGTPLDALRASGLGKELLPSSRGVGAGAMLSYATFERFNGDVSWRAENGFTVTEVRLPVTHATGQEHE</sequence>
<dbReference type="Gene3D" id="3.30.565.10">
    <property type="entry name" value="Histidine kinase-like ATPase, C-terminal domain"/>
    <property type="match status" value="1"/>
</dbReference>
<evidence type="ECO:0000256" key="7">
    <source>
        <dbReference type="SAM" id="Phobius"/>
    </source>
</evidence>
<name>A0A0K6H8R8_9GAMM</name>
<feature type="domain" description="Histidine kinase" evidence="8">
    <location>
        <begin position="136"/>
        <end position="336"/>
    </location>
</feature>
<dbReference type="OrthoDB" id="9785252at2"/>
<dbReference type="InterPro" id="IPR036890">
    <property type="entry name" value="HATPase_C_sf"/>
</dbReference>
<dbReference type="PANTHER" id="PTHR44936:SF10">
    <property type="entry name" value="SENSOR PROTEIN RSTB"/>
    <property type="match status" value="1"/>
</dbReference>
<protein>
    <recommendedName>
        <fullName evidence="2">histidine kinase</fullName>
        <ecNumber evidence="2">2.7.13.3</ecNumber>
    </recommendedName>
</protein>
<dbReference type="SUPFAM" id="SSF55874">
    <property type="entry name" value="ATPase domain of HSP90 chaperone/DNA topoisomerase II/histidine kinase"/>
    <property type="match status" value="1"/>
</dbReference>
<dbReference type="GO" id="GO:0005886">
    <property type="term" value="C:plasma membrane"/>
    <property type="evidence" value="ECO:0007669"/>
    <property type="project" value="TreeGrafter"/>
</dbReference>
<keyword evidence="7" id="KW-0812">Transmembrane</keyword>
<evidence type="ECO:0000256" key="3">
    <source>
        <dbReference type="ARBA" id="ARBA00022679"/>
    </source>
</evidence>
<evidence type="ECO:0000256" key="5">
    <source>
        <dbReference type="ARBA" id="ARBA00022777"/>
    </source>
</evidence>
<evidence type="ECO:0000256" key="1">
    <source>
        <dbReference type="ARBA" id="ARBA00000085"/>
    </source>
</evidence>
<dbReference type="PANTHER" id="PTHR44936">
    <property type="entry name" value="SENSOR PROTEIN CREC"/>
    <property type="match status" value="1"/>
</dbReference>
<keyword evidence="5 9" id="KW-0418">Kinase</keyword>
<keyword evidence="4" id="KW-0547">Nucleotide-binding</keyword>
<dbReference type="InterPro" id="IPR005467">
    <property type="entry name" value="His_kinase_dom"/>
</dbReference>
<proteinExistence type="predicted"/>
<gene>
    <name evidence="9" type="ORF">Ga0061064_1787</name>
</gene>
<dbReference type="AlphaFoldDB" id="A0A0K6H8R8"/>
<dbReference type="PROSITE" id="PS50109">
    <property type="entry name" value="HIS_KIN"/>
    <property type="match status" value="1"/>
</dbReference>
<accession>A0A0K6H8R8</accession>
<evidence type="ECO:0000259" key="8">
    <source>
        <dbReference type="PROSITE" id="PS50109"/>
    </source>
</evidence>
<dbReference type="GO" id="GO:0005524">
    <property type="term" value="F:ATP binding"/>
    <property type="evidence" value="ECO:0007669"/>
    <property type="project" value="UniProtKB-KW"/>
</dbReference>
<dbReference type="RefSeq" id="WP_055439437.1">
    <property type="nucleotide sequence ID" value="NZ_CYHB01000005.1"/>
</dbReference>
<keyword evidence="7" id="KW-1133">Transmembrane helix</keyword>
<dbReference type="EMBL" id="CYHB01000005">
    <property type="protein sequence ID" value="CUA87396.1"/>
    <property type="molecule type" value="Genomic_DNA"/>
</dbReference>
<comment type="catalytic activity">
    <reaction evidence="1">
        <text>ATP + protein L-histidine = ADP + protein N-phospho-L-histidine.</text>
        <dbReference type="EC" id="2.7.13.3"/>
    </reaction>
</comment>
<organism evidence="9 10">
    <name type="scientific">Pseudidiomarina woesei</name>
    <dbReference type="NCBI Taxonomy" id="1381080"/>
    <lineage>
        <taxon>Bacteria</taxon>
        <taxon>Pseudomonadati</taxon>
        <taxon>Pseudomonadota</taxon>
        <taxon>Gammaproteobacteria</taxon>
        <taxon>Alteromonadales</taxon>
        <taxon>Idiomarinaceae</taxon>
        <taxon>Pseudidiomarina</taxon>
    </lineage>
</organism>
<dbReference type="Gene3D" id="1.10.287.130">
    <property type="match status" value="1"/>
</dbReference>
<feature type="transmembrane region" description="Helical" evidence="7">
    <location>
        <begin position="6"/>
        <end position="26"/>
    </location>
</feature>
<evidence type="ECO:0000256" key="4">
    <source>
        <dbReference type="ARBA" id="ARBA00022741"/>
    </source>
</evidence>
<feature type="transmembrane region" description="Helical" evidence="7">
    <location>
        <begin position="33"/>
        <end position="62"/>
    </location>
</feature>
<keyword evidence="7" id="KW-0472">Membrane</keyword>
<evidence type="ECO:0000313" key="10">
    <source>
        <dbReference type="Proteomes" id="UP000182598"/>
    </source>
</evidence>
<evidence type="ECO:0000256" key="6">
    <source>
        <dbReference type="ARBA" id="ARBA00022840"/>
    </source>
</evidence>
<evidence type="ECO:0000256" key="2">
    <source>
        <dbReference type="ARBA" id="ARBA00012438"/>
    </source>
</evidence>
<dbReference type="GO" id="GO:0000155">
    <property type="term" value="F:phosphorelay sensor kinase activity"/>
    <property type="evidence" value="ECO:0007669"/>
    <property type="project" value="TreeGrafter"/>
</dbReference>
<dbReference type="Proteomes" id="UP000182598">
    <property type="component" value="Unassembled WGS sequence"/>
</dbReference>
<keyword evidence="3" id="KW-0808">Transferase</keyword>
<dbReference type="InterPro" id="IPR050980">
    <property type="entry name" value="2C_sensor_his_kinase"/>
</dbReference>
<keyword evidence="10" id="KW-1185">Reference proteome</keyword>